<comment type="similarity">
    <text evidence="3 13">Belongs to the peptidase M24B family.</text>
</comment>
<dbReference type="PROSITE" id="PS00491">
    <property type="entry name" value="PROLINE_PEPTIDASE"/>
    <property type="match status" value="1"/>
</dbReference>
<comment type="caution">
    <text evidence="15">The sequence shown here is derived from an EMBL/GenBank/DDBJ whole genome shotgun (WGS) entry which is preliminary data.</text>
</comment>
<evidence type="ECO:0000256" key="5">
    <source>
        <dbReference type="ARBA" id="ARBA00022670"/>
    </source>
</evidence>
<dbReference type="GO" id="GO:0070006">
    <property type="term" value="F:metalloaminopeptidase activity"/>
    <property type="evidence" value="ECO:0007669"/>
    <property type="project" value="InterPro"/>
</dbReference>
<evidence type="ECO:0000259" key="14">
    <source>
        <dbReference type="SMART" id="SM01011"/>
    </source>
</evidence>
<dbReference type="SMART" id="SM01011">
    <property type="entry name" value="AMP_N"/>
    <property type="match status" value="1"/>
</dbReference>
<evidence type="ECO:0000256" key="13">
    <source>
        <dbReference type="RuleBase" id="RU000590"/>
    </source>
</evidence>
<evidence type="ECO:0000256" key="11">
    <source>
        <dbReference type="ARBA" id="ARBA00075356"/>
    </source>
</evidence>
<dbReference type="AlphaFoldDB" id="A0A495RC81"/>
<dbReference type="RefSeq" id="WP_121145195.1">
    <property type="nucleotide sequence ID" value="NZ_RBWY01000003.1"/>
</dbReference>
<dbReference type="Pfam" id="PF00557">
    <property type="entry name" value="Peptidase_M24"/>
    <property type="match status" value="1"/>
</dbReference>
<evidence type="ECO:0000256" key="6">
    <source>
        <dbReference type="ARBA" id="ARBA00022723"/>
    </source>
</evidence>
<dbReference type="Pfam" id="PF05195">
    <property type="entry name" value="AMP_N"/>
    <property type="match status" value="1"/>
</dbReference>
<name>A0A495RC81_9GAMM</name>
<dbReference type="InterPro" id="IPR000994">
    <property type="entry name" value="Pept_M24"/>
</dbReference>
<keyword evidence="15" id="KW-0031">Aminopeptidase</keyword>
<evidence type="ECO:0000256" key="4">
    <source>
        <dbReference type="ARBA" id="ARBA00012574"/>
    </source>
</evidence>
<dbReference type="InterPro" id="IPR001131">
    <property type="entry name" value="Peptidase_M24B_aminopep-P_CS"/>
</dbReference>
<evidence type="ECO:0000256" key="10">
    <source>
        <dbReference type="ARBA" id="ARBA00069363"/>
    </source>
</evidence>
<dbReference type="Gene3D" id="3.90.230.10">
    <property type="entry name" value="Creatinase/methionine aminopeptidase superfamily"/>
    <property type="match status" value="1"/>
</dbReference>
<evidence type="ECO:0000256" key="2">
    <source>
        <dbReference type="ARBA" id="ARBA00001936"/>
    </source>
</evidence>
<dbReference type="InterPro" id="IPR052433">
    <property type="entry name" value="X-Pro_dipept-like"/>
</dbReference>
<keyword evidence="6 13" id="KW-0479">Metal-binding</keyword>
<evidence type="ECO:0000256" key="3">
    <source>
        <dbReference type="ARBA" id="ARBA00008766"/>
    </source>
</evidence>
<evidence type="ECO:0000313" key="16">
    <source>
        <dbReference type="Proteomes" id="UP000278542"/>
    </source>
</evidence>
<dbReference type="NCBIfam" id="NF008131">
    <property type="entry name" value="PRK10879.1"/>
    <property type="match status" value="1"/>
</dbReference>
<evidence type="ECO:0000313" key="15">
    <source>
        <dbReference type="EMBL" id="RKS85035.1"/>
    </source>
</evidence>
<dbReference type="Gene3D" id="3.40.350.10">
    <property type="entry name" value="Creatinase/prolidase N-terminal domain"/>
    <property type="match status" value="1"/>
</dbReference>
<evidence type="ECO:0000256" key="9">
    <source>
        <dbReference type="ARBA" id="ARBA00023211"/>
    </source>
</evidence>
<dbReference type="InterPro" id="IPR029149">
    <property type="entry name" value="Creatin/AminoP/Spt16_N"/>
</dbReference>
<keyword evidence="7" id="KW-0378">Hydrolase</keyword>
<sequence length="437" mass="49887">MNCDIITRRERIIANMVENSAALFFSAPEAVRSNDTHYPYRQNSDFWYLTDFTEPESVLVLIKAANNQYQTILFNRTKDPLAETWTGYRLGQEAALLQVHVDKAYPIEQIMTHLPNLINGKQAIYHASQQYQYADDIINNIMAILRQGTRKHYRAPQSIIDWRPIVHEMRLFKSAYELEVMHKAGKITAQGHLRAMQACKPGMYEYQLESEILHEFNQHGARFPSYNTIVGGGNNGCILHYENNSEPLKDGDLVLIDAGCEYQYYAGDITRTFPINGKFTLAQREIYDLVLKAQYKAIELFKPGISIQEVNEHVVQIMVEGLVKLHIMQGDIRELIAQKAYSQFYMHGLGHWLGIDVHDVGDYKTPSRERKLEPGMVLTVEPGLYINQDADVPVQYRGIGIRIEDNIVITQTGNKVLTSDVPKAADEIEKLMCQASS</sequence>
<dbReference type="CDD" id="cd01087">
    <property type="entry name" value="Prolidase"/>
    <property type="match status" value="1"/>
</dbReference>
<feature type="domain" description="Aminopeptidase P N-terminal" evidence="14">
    <location>
        <begin position="1"/>
        <end position="135"/>
    </location>
</feature>
<dbReference type="PANTHER" id="PTHR43226">
    <property type="entry name" value="XAA-PRO AMINOPEPTIDASE 3"/>
    <property type="match status" value="1"/>
</dbReference>
<dbReference type="GO" id="GO:0005829">
    <property type="term" value="C:cytosol"/>
    <property type="evidence" value="ECO:0007669"/>
    <property type="project" value="TreeGrafter"/>
</dbReference>
<evidence type="ECO:0000256" key="1">
    <source>
        <dbReference type="ARBA" id="ARBA00001424"/>
    </source>
</evidence>
<comment type="catalytic activity">
    <reaction evidence="1">
        <text>Release of any N-terminal amino acid, including proline, that is linked to proline, even from a dipeptide or tripeptide.</text>
        <dbReference type="EC" id="3.4.11.9"/>
    </reaction>
</comment>
<keyword evidence="9" id="KW-0464">Manganese</keyword>
<gene>
    <name evidence="15" type="ORF">DES39_1534</name>
</gene>
<proteinExistence type="inferred from homology"/>
<comment type="cofactor">
    <cofactor evidence="2">
        <name>Mn(2+)</name>
        <dbReference type="ChEBI" id="CHEBI:29035"/>
    </cofactor>
</comment>
<protein>
    <recommendedName>
        <fullName evidence="10">Xaa-Pro aminopeptidase</fullName>
        <ecNumber evidence="4">3.4.11.9</ecNumber>
    </recommendedName>
    <alternativeName>
        <fullName evidence="11">Aminopeptidase P II</fullName>
    </alternativeName>
    <alternativeName>
        <fullName evidence="12">X-Pro aminopeptidase</fullName>
    </alternativeName>
</protein>
<dbReference type="GO" id="GO:0030145">
    <property type="term" value="F:manganese ion binding"/>
    <property type="evidence" value="ECO:0007669"/>
    <property type="project" value="InterPro"/>
</dbReference>
<evidence type="ECO:0000256" key="12">
    <source>
        <dbReference type="ARBA" id="ARBA00081411"/>
    </source>
</evidence>
<reference evidence="15 16" key="1">
    <citation type="submission" date="2018-10" db="EMBL/GenBank/DDBJ databases">
        <title>Genomic Encyclopedia of Type Strains, Phase IV (KMG-IV): sequencing the most valuable type-strain genomes for metagenomic binning, comparative biology and taxonomic classification.</title>
        <authorList>
            <person name="Goeker M."/>
        </authorList>
    </citation>
    <scope>NUCLEOTIDE SEQUENCE [LARGE SCALE GENOMIC DNA]</scope>
    <source>
        <strain evidence="15 16">DSM 22228</strain>
    </source>
</reference>
<evidence type="ECO:0000256" key="8">
    <source>
        <dbReference type="ARBA" id="ARBA00023049"/>
    </source>
</evidence>
<dbReference type="Proteomes" id="UP000278542">
    <property type="component" value="Unassembled WGS sequence"/>
</dbReference>
<dbReference type="SUPFAM" id="SSF55920">
    <property type="entry name" value="Creatinase/aminopeptidase"/>
    <property type="match status" value="1"/>
</dbReference>
<dbReference type="EMBL" id="RBWY01000003">
    <property type="protein sequence ID" value="RKS85035.1"/>
    <property type="molecule type" value="Genomic_DNA"/>
</dbReference>
<dbReference type="FunFam" id="3.90.230.10:FF:000002">
    <property type="entry name" value="Xaa-Pro aminopeptidase 3"/>
    <property type="match status" value="1"/>
</dbReference>
<keyword evidence="16" id="KW-1185">Reference proteome</keyword>
<evidence type="ECO:0000256" key="7">
    <source>
        <dbReference type="ARBA" id="ARBA00022801"/>
    </source>
</evidence>
<dbReference type="PANTHER" id="PTHR43226:SF4">
    <property type="entry name" value="XAA-PRO AMINOPEPTIDASE 3"/>
    <property type="match status" value="1"/>
</dbReference>
<dbReference type="InterPro" id="IPR007865">
    <property type="entry name" value="Aminopep_P_N"/>
</dbReference>
<dbReference type="SUPFAM" id="SSF53092">
    <property type="entry name" value="Creatinase/prolidase N-terminal domain"/>
    <property type="match status" value="1"/>
</dbReference>
<accession>A0A495RC81</accession>
<dbReference type="GO" id="GO:0006508">
    <property type="term" value="P:proteolysis"/>
    <property type="evidence" value="ECO:0007669"/>
    <property type="project" value="UniProtKB-KW"/>
</dbReference>
<keyword evidence="5" id="KW-0645">Protease</keyword>
<keyword evidence="8" id="KW-0482">Metalloprotease</keyword>
<organism evidence="15 16">
    <name type="scientific">Orbus hercynius</name>
    <dbReference type="NCBI Taxonomy" id="593135"/>
    <lineage>
        <taxon>Bacteria</taxon>
        <taxon>Pseudomonadati</taxon>
        <taxon>Pseudomonadota</taxon>
        <taxon>Gammaproteobacteria</taxon>
        <taxon>Orbales</taxon>
        <taxon>Orbaceae</taxon>
        <taxon>Orbus</taxon>
    </lineage>
</organism>
<dbReference type="InterPro" id="IPR036005">
    <property type="entry name" value="Creatinase/aminopeptidase-like"/>
</dbReference>
<dbReference type="EC" id="3.4.11.9" evidence="4"/>
<dbReference type="OrthoDB" id="9806388at2"/>